<dbReference type="GO" id="GO:0071732">
    <property type="term" value="P:cellular response to nitric oxide"/>
    <property type="evidence" value="ECO:0007669"/>
    <property type="project" value="UniProtKB-ARBA"/>
</dbReference>
<dbReference type="InterPro" id="IPR029787">
    <property type="entry name" value="Nucleotide_cyclase"/>
</dbReference>
<dbReference type="PROSITE" id="PS50887">
    <property type="entry name" value="GGDEF"/>
    <property type="match status" value="1"/>
</dbReference>
<feature type="domain" description="PAS" evidence="6">
    <location>
        <begin position="214"/>
        <end position="259"/>
    </location>
</feature>
<dbReference type="InterPro" id="IPR000700">
    <property type="entry name" value="PAS-assoc_C"/>
</dbReference>
<dbReference type="AlphaFoldDB" id="A0A5C6QRT2"/>
<keyword evidence="5" id="KW-1133">Transmembrane helix</keyword>
<dbReference type="PANTHER" id="PTHR44757:SF2">
    <property type="entry name" value="BIOFILM ARCHITECTURE MAINTENANCE PROTEIN MBAA"/>
    <property type="match status" value="1"/>
</dbReference>
<evidence type="ECO:0000259" key="8">
    <source>
        <dbReference type="PROSITE" id="PS50883"/>
    </source>
</evidence>
<dbReference type="InterPro" id="IPR043128">
    <property type="entry name" value="Rev_trsase/Diguanyl_cyclase"/>
</dbReference>
<comment type="cofactor">
    <cofactor evidence="1">
        <name>Mg(2+)</name>
        <dbReference type="ChEBI" id="CHEBI:18420"/>
    </cofactor>
</comment>
<reference evidence="11 13" key="1">
    <citation type="submission" date="2019-07" db="EMBL/GenBank/DDBJ databases">
        <title>Genomes of sea-ice associated Colwellia species.</title>
        <authorList>
            <person name="Bowman J.P."/>
        </authorList>
    </citation>
    <scope>NUCLEOTIDE SEQUENCE [LARGE SCALE GENOMIC DNA]</scope>
    <source>
        <strain evidence="10 12">ACAM 607</strain>
        <strain evidence="11 13">IC036</strain>
    </source>
</reference>
<dbReference type="SMART" id="SM00091">
    <property type="entry name" value="PAS"/>
    <property type="match status" value="3"/>
</dbReference>
<evidence type="ECO:0000259" key="9">
    <source>
        <dbReference type="PROSITE" id="PS50887"/>
    </source>
</evidence>
<evidence type="ECO:0000256" key="5">
    <source>
        <dbReference type="SAM" id="Phobius"/>
    </source>
</evidence>
<dbReference type="PROSITE" id="PS50883">
    <property type="entry name" value="EAL"/>
    <property type="match status" value="1"/>
</dbReference>
<dbReference type="Pfam" id="PF00990">
    <property type="entry name" value="GGDEF"/>
    <property type="match status" value="1"/>
</dbReference>
<evidence type="ECO:0000259" key="6">
    <source>
        <dbReference type="PROSITE" id="PS50112"/>
    </source>
</evidence>
<comment type="catalytic activity">
    <reaction evidence="4">
        <text>3',3'-c-di-GMP + H2O = 5'-phosphoguanylyl(3'-&gt;5')guanosine + H(+)</text>
        <dbReference type="Rhea" id="RHEA:24902"/>
        <dbReference type="ChEBI" id="CHEBI:15377"/>
        <dbReference type="ChEBI" id="CHEBI:15378"/>
        <dbReference type="ChEBI" id="CHEBI:58754"/>
        <dbReference type="ChEBI" id="CHEBI:58805"/>
        <dbReference type="EC" id="3.1.4.52"/>
    </reaction>
    <physiologicalReaction direction="left-to-right" evidence="4">
        <dbReference type="Rhea" id="RHEA:24903"/>
    </physiologicalReaction>
</comment>
<dbReference type="PROSITE" id="PS50113">
    <property type="entry name" value="PAC"/>
    <property type="match status" value="2"/>
</dbReference>
<feature type="transmembrane region" description="Helical" evidence="5">
    <location>
        <begin position="183"/>
        <end position="205"/>
    </location>
</feature>
<evidence type="ECO:0000256" key="2">
    <source>
        <dbReference type="ARBA" id="ARBA00012282"/>
    </source>
</evidence>
<evidence type="ECO:0000259" key="7">
    <source>
        <dbReference type="PROSITE" id="PS50113"/>
    </source>
</evidence>
<evidence type="ECO:0000256" key="1">
    <source>
        <dbReference type="ARBA" id="ARBA00001946"/>
    </source>
</evidence>
<comment type="caution">
    <text evidence="11">The sequence shown here is derived from an EMBL/GenBank/DDBJ whole genome shotgun (WGS) entry which is preliminary data.</text>
</comment>
<feature type="domain" description="PAC" evidence="7">
    <location>
        <begin position="287"/>
        <end position="339"/>
    </location>
</feature>
<accession>A0A5C6QRT2</accession>
<dbReference type="EC" id="3.1.4.52" evidence="2"/>
<name>A0A5C6QRT2_9GAMM</name>
<sequence>MFDVKRSRLLKAIKIIPKNYGYAFFLLTQILFSSDTLSNSDFTAIFEKHSAVMLIIEPKTGNILKANSAAHHFYGFAKKELESLSIQDINLLSAEQVASERALAKSENRNYFIFRHKISNGDIKTVSSYSIPINFNSQAVLFSIIQDVTAERKYQQALWHYQSNLEKLVDKQVSQIDKTKKDLIQLLVIGILLLSTLTFFLLFMLKRKNEAEAQRSLIAQIVEQSPVSIQTTDLNGIITYVNKEFINSSGFEATEVIGKKTNILKSGFHQTSLYENLWATITSGKHWAGEFYNQRKNGDNIWEKANVYPLKDAKNKITSYVSIKEDITQIKQDEKQLRLASTVFKTATEAVMVTDVDNNIVAVNQAFILITGYEEQEVLGKNPALLSSGHHDNEFYQRMTTDLENLGQWQGEICNRRKNGEVFYEWLSVTALKDEFGQLESYVSLFSDITKRKKAEDKIYRQANYDSLTGLANRNLLVDRFEYTLEIAQRDKNRVAIFFIDLDGFKNVNDTFGHAKGDLLLKLTTQRIKETVRKADTVSRLSGDEFAIILSGDNSVFSCEKIASQILDKIAKPFQLVEREAYVTASIGISIFPDDGSTYEELLSKADSAMYKAKEKGKNNVQFFTKEMDVKAQQRRYLEVELRKVIVNNELILHYQPIHQVSTNKIVSAEALVRWLHPIKGLVPPAEFIALAEDIGFIIEIGDWVLEQACKQAKRWQSQFDHAPKISVNISSVQFQRQDFISKLETILAKTQLAPDSLILEMTESLLIQEDDQTLIQLLAIRAMGIELSIDDFGTGYSSLSYLKRFPISILKIDRAFIKDITFNSEDEALACAILSMAKSLGLKVVAEGVEDLAQCQLLTKHQCHYIQGYFFSRPLEEDAFIDYLNGNI</sequence>
<dbReference type="InterPro" id="IPR035919">
    <property type="entry name" value="EAL_sf"/>
</dbReference>
<evidence type="ECO:0000313" key="11">
    <source>
        <dbReference type="EMBL" id="TWX71517.1"/>
    </source>
</evidence>
<dbReference type="NCBIfam" id="TIGR00254">
    <property type="entry name" value="GGDEF"/>
    <property type="match status" value="1"/>
</dbReference>
<organism evidence="11 13">
    <name type="scientific">Colwellia hornerae</name>
    <dbReference type="NCBI Taxonomy" id="89402"/>
    <lineage>
        <taxon>Bacteria</taxon>
        <taxon>Pseudomonadati</taxon>
        <taxon>Pseudomonadota</taxon>
        <taxon>Gammaproteobacteria</taxon>
        <taxon>Alteromonadales</taxon>
        <taxon>Colwelliaceae</taxon>
        <taxon>Colwellia</taxon>
    </lineage>
</organism>
<dbReference type="InterPro" id="IPR001610">
    <property type="entry name" value="PAC"/>
</dbReference>
<feature type="domain" description="PAS" evidence="6">
    <location>
        <begin position="336"/>
        <end position="382"/>
    </location>
</feature>
<dbReference type="InterPro" id="IPR000160">
    <property type="entry name" value="GGDEF_dom"/>
</dbReference>
<dbReference type="Proteomes" id="UP000321525">
    <property type="component" value="Unassembled WGS sequence"/>
</dbReference>
<dbReference type="EMBL" id="VOLR01000002">
    <property type="protein sequence ID" value="TWX62606.1"/>
    <property type="molecule type" value="Genomic_DNA"/>
</dbReference>
<dbReference type="InterPro" id="IPR001633">
    <property type="entry name" value="EAL_dom"/>
</dbReference>
<dbReference type="Gene3D" id="3.30.70.270">
    <property type="match status" value="1"/>
</dbReference>
<evidence type="ECO:0000313" key="10">
    <source>
        <dbReference type="EMBL" id="TWX62606.1"/>
    </source>
</evidence>
<keyword evidence="5" id="KW-0472">Membrane</keyword>
<dbReference type="SMART" id="SM00267">
    <property type="entry name" value="GGDEF"/>
    <property type="match status" value="1"/>
</dbReference>
<proteinExistence type="predicted"/>
<feature type="domain" description="GGDEF" evidence="9">
    <location>
        <begin position="493"/>
        <end position="626"/>
    </location>
</feature>
<dbReference type="EMBL" id="VOLQ01000002">
    <property type="protein sequence ID" value="TWX71517.1"/>
    <property type="molecule type" value="Genomic_DNA"/>
</dbReference>
<protein>
    <recommendedName>
        <fullName evidence="2">cyclic-guanylate-specific phosphodiesterase</fullName>
        <ecNumber evidence="2">3.1.4.52</ecNumber>
    </recommendedName>
</protein>
<dbReference type="SUPFAM" id="SSF55785">
    <property type="entry name" value="PYP-like sensor domain (PAS domain)"/>
    <property type="match status" value="3"/>
</dbReference>
<dbReference type="SUPFAM" id="SSF141868">
    <property type="entry name" value="EAL domain-like"/>
    <property type="match status" value="1"/>
</dbReference>
<keyword evidence="12" id="KW-1185">Reference proteome</keyword>
<dbReference type="Proteomes" id="UP000321917">
    <property type="component" value="Unassembled WGS sequence"/>
</dbReference>
<dbReference type="PROSITE" id="PS50112">
    <property type="entry name" value="PAS"/>
    <property type="match status" value="2"/>
</dbReference>
<dbReference type="Gene3D" id="3.30.450.20">
    <property type="entry name" value="PAS domain"/>
    <property type="match status" value="3"/>
</dbReference>
<dbReference type="SMART" id="SM00086">
    <property type="entry name" value="PAC"/>
    <property type="match status" value="2"/>
</dbReference>
<dbReference type="SUPFAM" id="SSF55073">
    <property type="entry name" value="Nucleotide cyclase"/>
    <property type="match status" value="1"/>
</dbReference>
<dbReference type="RefSeq" id="WP_146797241.1">
    <property type="nucleotide sequence ID" value="NZ_VOLP01000003.1"/>
</dbReference>
<dbReference type="CDD" id="cd01949">
    <property type="entry name" value="GGDEF"/>
    <property type="match status" value="1"/>
</dbReference>
<dbReference type="FunFam" id="3.20.20.450:FF:000001">
    <property type="entry name" value="Cyclic di-GMP phosphodiesterase yahA"/>
    <property type="match status" value="1"/>
</dbReference>
<dbReference type="CDD" id="cd00130">
    <property type="entry name" value="PAS"/>
    <property type="match status" value="2"/>
</dbReference>
<dbReference type="Gene3D" id="3.20.20.450">
    <property type="entry name" value="EAL domain"/>
    <property type="match status" value="1"/>
</dbReference>
<evidence type="ECO:0000256" key="4">
    <source>
        <dbReference type="ARBA" id="ARBA00051114"/>
    </source>
</evidence>
<dbReference type="CDD" id="cd01948">
    <property type="entry name" value="EAL"/>
    <property type="match status" value="1"/>
</dbReference>
<evidence type="ECO:0000313" key="13">
    <source>
        <dbReference type="Proteomes" id="UP000321917"/>
    </source>
</evidence>
<dbReference type="FunFam" id="3.30.70.270:FF:000001">
    <property type="entry name" value="Diguanylate cyclase domain protein"/>
    <property type="match status" value="1"/>
</dbReference>
<keyword evidence="5" id="KW-0812">Transmembrane</keyword>
<dbReference type="Pfam" id="PF13426">
    <property type="entry name" value="PAS_9"/>
    <property type="match status" value="3"/>
</dbReference>
<dbReference type="InterPro" id="IPR012226">
    <property type="entry name" value="Diguanyl_cyclase/Pdiesterase"/>
</dbReference>
<evidence type="ECO:0000313" key="12">
    <source>
        <dbReference type="Proteomes" id="UP000321525"/>
    </source>
</evidence>
<dbReference type="PANTHER" id="PTHR44757">
    <property type="entry name" value="DIGUANYLATE CYCLASE DGCP"/>
    <property type="match status" value="1"/>
</dbReference>
<dbReference type="PIRSF" id="PIRSF005925">
    <property type="entry name" value="Dos"/>
    <property type="match status" value="1"/>
</dbReference>
<dbReference type="SMART" id="SM00052">
    <property type="entry name" value="EAL"/>
    <property type="match status" value="1"/>
</dbReference>
<evidence type="ECO:0000256" key="3">
    <source>
        <dbReference type="ARBA" id="ARBA00022636"/>
    </source>
</evidence>
<dbReference type="GO" id="GO:0071111">
    <property type="term" value="F:cyclic-guanylate-specific phosphodiesterase activity"/>
    <property type="evidence" value="ECO:0007669"/>
    <property type="project" value="UniProtKB-EC"/>
</dbReference>
<feature type="domain" description="PAC" evidence="7">
    <location>
        <begin position="409"/>
        <end position="461"/>
    </location>
</feature>
<gene>
    <name evidence="10" type="ORF">ESZ26_01890</name>
    <name evidence="11" type="ORF">ESZ27_01500</name>
</gene>
<dbReference type="Pfam" id="PF00563">
    <property type="entry name" value="EAL"/>
    <property type="match status" value="1"/>
</dbReference>
<dbReference type="NCBIfam" id="TIGR00229">
    <property type="entry name" value="sensory_box"/>
    <property type="match status" value="3"/>
</dbReference>
<dbReference type="InterPro" id="IPR035965">
    <property type="entry name" value="PAS-like_dom_sf"/>
</dbReference>
<dbReference type="OrthoDB" id="1316910at2"/>
<dbReference type="InterPro" id="IPR052155">
    <property type="entry name" value="Biofilm_reg_signaling"/>
</dbReference>
<keyword evidence="3" id="KW-0973">c-di-GMP</keyword>
<feature type="domain" description="EAL" evidence="8">
    <location>
        <begin position="635"/>
        <end position="889"/>
    </location>
</feature>
<dbReference type="InterPro" id="IPR000014">
    <property type="entry name" value="PAS"/>
</dbReference>